<protein>
    <submittedName>
        <fullName evidence="2">Uncharacterized protein</fullName>
    </submittedName>
</protein>
<proteinExistence type="predicted"/>
<gene>
    <name evidence="2" type="ORF">SMTD_LOCUS16553</name>
</gene>
<evidence type="ECO:0000313" key="2">
    <source>
        <dbReference type="EMBL" id="VDP71647.1"/>
    </source>
</evidence>
<reference evidence="2 3" key="1">
    <citation type="submission" date="2018-11" db="EMBL/GenBank/DDBJ databases">
        <authorList>
            <consortium name="Pathogen Informatics"/>
        </authorList>
    </citation>
    <scope>NUCLEOTIDE SEQUENCE [LARGE SCALE GENOMIC DNA]</scope>
    <source>
        <strain>Denwood</strain>
        <strain evidence="3">Zambia</strain>
    </source>
</reference>
<evidence type="ECO:0000256" key="1">
    <source>
        <dbReference type="SAM" id="MobiDB-lite"/>
    </source>
</evidence>
<dbReference type="EMBL" id="UZAL01037340">
    <property type="protein sequence ID" value="VDP71647.1"/>
    <property type="molecule type" value="Genomic_DNA"/>
</dbReference>
<feature type="region of interest" description="Disordered" evidence="1">
    <location>
        <begin position="39"/>
        <end position="66"/>
    </location>
</feature>
<keyword evidence="3" id="KW-1185">Reference proteome</keyword>
<evidence type="ECO:0000313" key="3">
    <source>
        <dbReference type="Proteomes" id="UP000269396"/>
    </source>
</evidence>
<name>A0A183PQB7_9TREM</name>
<sequence>MTQTFELKNNLDNSLFDSSPFYTTELLYYKFNEYFSINDDGDDDDDDNDNHNDDDDENGMKTKLTH</sequence>
<dbReference type="AlphaFoldDB" id="A0A183PQB7"/>
<dbReference type="Proteomes" id="UP000269396">
    <property type="component" value="Unassembled WGS sequence"/>
</dbReference>
<organism evidence="2 3">
    <name type="scientific">Schistosoma mattheei</name>
    <dbReference type="NCBI Taxonomy" id="31246"/>
    <lineage>
        <taxon>Eukaryota</taxon>
        <taxon>Metazoa</taxon>
        <taxon>Spiralia</taxon>
        <taxon>Lophotrochozoa</taxon>
        <taxon>Platyhelminthes</taxon>
        <taxon>Trematoda</taxon>
        <taxon>Digenea</taxon>
        <taxon>Strigeidida</taxon>
        <taxon>Schistosomatoidea</taxon>
        <taxon>Schistosomatidae</taxon>
        <taxon>Schistosoma</taxon>
    </lineage>
</organism>
<accession>A0A183PQB7</accession>
<feature type="compositionally biased region" description="Acidic residues" evidence="1">
    <location>
        <begin position="39"/>
        <end position="57"/>
    </location>
</feature>